<evidence type="ECO:0000256" key="6">
    <source>
        <dbReference type="ARBA" id="ARBA00023180"/>
    </source>
</evidence>
<evidence type="ECO:0000256" key="3">
    <source>
        <dbReference type="ARBA" id="ARBA00022514"/>
    </source>
</evidence>
<protein>
    <submittedName>
        <fullName evidence="9">TNF superfamily member 12</fullName>
    </submittedName>
</protein>
<dbReference type="InterPro" id="IPR008983">
    <property type="entry name" value="Tumour_necrosis_fac-like_dom"/>
</dbReference>
<dbReference type="GO" id="GO:0016020">
    <property type="term" value="C:membrane"/>
    <property type="evidence" value="ECO:0007669"/>
    <property type="project" value="InterPro"/>
</dbReference>
<dbReference type="InterPro" id="IPR051748">
    <property type="entry name" value="TNF_Ligand_Superfamily"/>
</dbReference>
<organism evidence="9 10">
    <name type="scientific">Erpetoichthys calabaricus</name>
    <name type="common">Rope fish</name>
    <name type="synonym">Calamoichthys calabaricus</name>
    <dbReference type="NCBI Taxonomy" id="27687"/>
    <lineage>
        <taxon>Eukaryota</taxon>
        <taxon>Metazoa</taxon>
        <taxon>Chordata</taxon>
        <taxon>Craniata</taxon>
        <taxon>Vertebrata</taxon>
        <taxon>Euteleostomi</taxon>
        <taxon>Actinopterygii</taxon>
        <taxon>Polypteriformes</taxon>
        <taxon>Polypteridae</taxon>
        <taxon>Erpetoichthys</taxon>
    </lineage>
</organism>
<dbReference type="GO" id="GO:0005125">
    <property type="term" value="F:cytokine activity"/>
    <property type="evidence" value="ECO:0007669"/>
    <property type="project" value="UniProtKB-KW"/>
</dbReference>
<dbReference type="GO" id="GO:0005164">
    <property type="term" value="F:tumor necrosis factor receptor binding"/>
    <property type="evidence" value="ECO:0007669"/>
    <property type="project" value="InterPro"/>
</dbReference>
<evidence type="ECO:0000256" key="7">
    <source>
        <dbReference type="SAM" id="MobiDB-lite"/>
    </source>
</evidence>
<feature type="domain" description="THD" evidence="8">
    <location>
        <begin position="77"/>
        <end position="218"/>
    </location>
</feature>
<keyword evidence="3" id="KW-0202">Cytokine</keyword>
<evidence type="ECO:0000256" key="5">
    <source>
        <dbReference type="ARBA" id="ARBA00023157"/>
    </source>
</evidence>
<proteinExistence type="inferred from homology"/>
<dbReference type="Gene3D" id="2.60.120.40">
    <property type="match status" value="1"/>
</dbReference>
<evidence type="ECO:0000259" key="8">
    <source>
        <dbReference type="PROSITE" id="PS50049"/>
    </source>
</evidence>
<reference evidence="9" key="1">
    <citation type="submission" date="2021-06" db="EMBL/GenBank/DDBJ databases">
        <authorList>
            <consortium name="Wellcome Sanger Institute Data Sharing"/>
        </authorList>
    </citation>
    <scope>NUCLEOTIDE SEQUENCE [LARGE SCALE GENOMIC DNA]</scope>
</reference>
<keyword evidence="4" id="KW-0964">Secreted</keyword>
<dbReference type="GeneTree" id="ENSGT00510000050706"/>
<comment type="similarity">
    <text evidence="2">Belongs to the tumor necrosis factor family.</text>
</comment>
<evidence type="ECO:0000313" key="10">
    <source>
        <dbReference type="Proteomes" id="UP000694620"/>
    </source>
</evidence>
<keyword evidence="5" id="KW-1015">Disulfide bond</keyword>
<dbReference type="PANTHER" id="PTHR15151:SF20">
    <property type="entry name" value="TUMOR NECROSIS FACTOR LIGAND SUPERFAMILY MEMBER 12"/>
    <property type="match status" value="1"/>
</dbReference>
<sequence length="219" mass="24399">LRRLEENATAPSADETPASRDLGCLRCASNFGGIAEPLRGRLFTGTDSHSVPVVPDSAGPPVRAPRGSRKQQKNGPSAAHFELPEKEDSQSVNNDEIIKGWQEVKLNVTNPINFDKSQGKFTVTRRGLYYLYCQVHFRDRSSAYLKLFVKLNDRVVFNCLQSHTTTPSSGHSILQDFNSCHVSGLIELPESAVLTVHSIRGVRIHYSQKLNYFGLFKVK</sequence>
<name>A0A8C4SBS8_ERPCA</name>
<reference evidence="9" key="3">
    <citation type="submission" date="2025-09" db="UniProtKB">
        <authorList>
            <consortium name="Ensembl"/>
        </authorList>
    </citation>
    <scope>IDENTIFICATION</scope>
</reference>
<dbReference type="GO" id="GO:0005615">
    <property type="term" value="C:extracellular space"/>
    <property type="evidence" value="ECO:0007669"/>
    <property type="project" value="UniProtKB-KW"/>
</dbReference>
<dbReference type="Pfam" id="PF00229">
    <property type="entry name" value="TNF"/>
    <property type="match status" value="1"/>
</dbReference>
<dbReference type="Proteomes" id="UP000694620">
    <property type="component" value="Chromosome 3"/>
</dbReference>
<dbReference type="GO" id="GO:0006955">
    <property type="term" value="P:immune response"/>
    <property type="evidence" value="ECO:0007669"/>
    <property type="project" value="InterPro"/>
</dbReference>
<dbReference type="PANTHER" id="PTHR15151">
    <property type="entry name" value="PROTEIN EIGER"/>
    <property type="match status" value="1"/>
</dbReference>
<reference evidence="9" key="2">
    <citation type="submission" date="2025-08" db="UniProtKB">
        <authorList>
            <consortium name="Ensembl"/>
        </authorList>
    </citation>
    <scope>IDENTIFICATION</scope>
</reference>
<evidence type="ECO:0000256" key="2">
    <source>
        <dbReference type="ARBA" id="ARBA00008670"/>
    </source>
</evidence>
<comment type="subcellular location">
    <subcellularLocation>
        <location evidence="1">Secreted</location>
    </subcellularLocation>
</comment>
<evidence type="ECO:0000313" key="9">
    <source>
        <dbReference type="Ensembl" id="ENSECRP00000015027.1"/>
    </source>
</evidence>
<dbReference type="AlphaFoldDB" id="A0A8C4SBS8"/>
<dbReference type="InterPro" id="IPR006052">
    <property type="entry name" value="TNF_dom"/>
</dbReference>
<keyword evidence="10" id="KW-1185">Reference proteome</keyword>
<evidence type="ECO:0000256" key="4">
    <source>
        <dbReference type="ARBA" id="ARBA00022525"/>
    </source>
</evidence>
<dbReference type="PROSITE" id="PS50049">
    <property type="entry name" value="THD_2"/>
    <property type="match status" value="1"/>
</dbReference>
<dbReference type="Ensembl" id="ENSECRT00000015291.1">
    <property type="protein sequence ID" value="ENSECRP00000015027.1"/>
    <property type="gene ID" value="ENSECRG00000010012.1"/>
</dbReference>
<feature type="region of interest" description="Disordered" evidence="7">
    <location>
        <begin position="1"/>
        <end position="21"/>
    </location>
</feature>
<feature type="region of interest" description="Disordered" evidence="7">
    <location>
        <begin position="46"/>
        <end position="92"/>
    </location>
</feature>
<evidence type="ECO:0000256" key="1">
    <source>
        <dbReference type="ARBA" id="ARBA00004613"/>
    </source>
</evidence>
<accession>A0A8C4SBS8</accession>
<gene>
    <name evidence="9" type="primary">tnfsf12</name>
</gene>
<dbReference type="SUPFAM" id="SSF49842">
    <property type="entry name" value="TNF-like"/>
    <property type="match status" value="1"/>
</dbReference>
<keyword evidence="6" id="KW-0325">Glycoprotein</keyword>